<keyword evidence="12 13" id="KW-0472">Membrane</keyword>
<comment type="function">
    <text evidence="13">Is probably a protein kinase regulator of UbiI activity which is involved in aerobic coenzyme Q (ubiquinone) biosynthesis.</text>
</comment>
<dbReference type="GO" id="GO:0010795">
    <property type="term" value="P:regulation of ubiquinone biosynthetic process"/>
    <property type="evidence" value="ECO:0007669"/>
    <property type="project" value="UniProtKB-UniRule"/>
</dbReference>
<keyword evidence="6 13" id="KW-0831">Ubiquinone biosynthesis</keyword>
<dbReference type="InterPro" id="IPR010232">
    <property type="entry name" value="UbiB"/>
</dbReference>
<dbReference type="AlphaFoldDB" id="A0A178KPC0"/>
<evidence type="ECO:0000256" key="7">
    <source>
        <dbReference type="ARBA" id="ARBA00022692"/>
    </source>
</evidence>
<organism evidence="15 16">
    <name type="scientific">Photobacterium jeanii</name>
    <dbReference type="NCBI Taxonomy" id="858640"/>
    <lineage>
        <taxon>Bacteria</taxon>
        <taxon>Pseudomonadati</taxon>
        <taxon>Pseudomonadota</taxon>
        <taxon>Gammaproteobacteria</taxon>
        <taxon>Vibrionales</taxon>
        <taxon>Vibrionaceae</taxon>
        <taxon>Photobacterium</taxon>
    </lineage>
</organism>
<dbReference type="PANTHER" id="PTHR10566">
    <property type="entry name" value="CHAPERONE-ACTIVITY OF BC1 COMPLEX CABC1 -RELATED"/>
    <property type="match status" value="1"/>
</dbReference>
<dbReference type="InterPro" id="IPR045308">
    <property type="entry name" value="UbiB_bact"/>
</dbReference>
<keyword evidence="7 13" id="KW-0812">Transmembrane</keyword>
<dbReference type="InterPro" id="IPR004147">
    <property type="entry name" value="ABC1_dom"/>
</dbReference>
<proteinExistence type="inferred from homology"/>
<dbReference type="NCBIfam" id="TIGR01982">
    <property type="entry name" value="UbiB"/>
    <property type="match status" value="1"/>
</dbReference>
<evidence type="ECO:0000256" key="13">
    <source>
        <dbReference type="HAMAP-Rule" id="MF_00414"/>
    </source>
</evidence>
<dbReference type="HAMAP" id="MF_00414">
    <property type="entry name" value="UbiB"/>
    <property type="match status" value="1"/>
</dbReference>
<reference evidence="15 16" key="1">
    <citation type="submission" date="2016-03" db="EMBL/GenBank/DDBJ databases">
        <title>Photobacterium proteolyticum sp. nov. a protease producing bacterium isolated from ocean sediments of Laizhou Bay.</title>
        <authorList>
            <person name="Li Y."/>
        </authorList>
    </citation>
    <scope>NUCLEOTIDE SEQUENCE [LARGE SCALE GENOMIC DNA]</scope>
    <source>
        <strain evidence="15 16">R-40508</strain>
    </source>
</reference>
<dbReference type="NCBIfam" id="NF003404">
    <property type="entry name" value="PRK04750.1"/>
    <property type="match status" value="1"/>
</dbReference>
<evidence type="ECO:0000256" key="11">
    <source>
        <dbReference type="ARBA" id="ARBA00022989"/>
    </source>
</evidence>
<keyword evidence="5 13" id="KW-0808">Transferase</keyword>
<dbReference type="Proteomes" id="UP000078503">
    <property type="component" value="Unassembled WGS sequence"/>
</dbReference>
<keyword evidence="11 13" id="KW-1133">Transmembrane helix</keyword>
<evidence type="ECO:0000256" key="2">
    <source>
        <dbReference type="ARBA" id="ARBA00009670"/>
    </source>
</evidence>
<gene>
    <name evidence="13 15" type="primary">ubiB</name>
    <name evidence="15" type="ORF">A3K86_00530</name>
</gene>
<dbReference type="STRING" id="858640.A3K86_00530"/>
<dbReference type="Pfam" id="PF03109">
    <property type="entry name" value="ABC1"/>
    <property type="match status" value="1"/>
</dbReference>
<feature type="binding site" evidence="13">
    <location>
        <begin position="129"/>
        <end position="137"/>
    </location>
    <ligand>
        <name>ATP</name>
        <dbReference type="ChEBI" id="CHEBI:30616"/>
    </ligand>
</feature>
<evidence type="ECO:0000313" key="15">
    <source>
        <dbReference type="EMBL" id="OAN19229.1"/>
    </source>
</evidence>
<dbReference type="RefSeq" id="WP_068326301.1">
    <property type="nucleotide sequence ID" value="NZ_LVHF01000010.1"/>
</dbReference>
<evidence type="ECO:0000256" key="9">
    <source>
        <dbReference type="ARBA" id="ARBA00022777"/>
    </source>
</evidence>
<evidence type="ECO:0000256" key="4">
    <source>
        <dbReference type="ARBA" id="ARBA00022519"/>
    </source>
</evidence>
<comment type="caution">
    <text evidence="15">The sequence shown here is derived from an EMBL/GenBank/DDBJ whole genome shotgun (WGS) entry which is preliminary data.</text>
</comment>
<dbReference type="InterPro" id="IPR050154">
    <property type="entry name" value="UbiB_kinase"/>
</dbReference>
<comment type="similarity">
    <text evidence="13">Belongs to the ABC1 family. UbiB subfamily.</text>
</comment>
<sequence>MSYSEFKRLYRIIEVQLRYGLDDFLPDDPRVKLPKMARRSLFWVKNQYPDKPLGERLRLALQELGPVWIKLGQMMSTRRDLFPPHIADQLALLQDQVEPFDGRLAKQQMEAELGGPLEQWFDDFDEVPLASASIAQVHTAKLKENGREVVLKVIRPDILPVIQADIRLMYRMAHLLSRLAPEARRLRPVEVVREYEKTLLDELNLMREAANSIQLRRNFEDSDLLYVPEMFTDYSTERLLVMERIYGIQVSDIEALKANGTDMKLLSENAVTVFFTQVFRDSFFHADMHPGNIFVSYERPERPQWIALDCGIVGTLNREDKRYLAENLLAFFHRDYRKVAELHVDSGWVPADTNVDEFEVAIRTVCEPIFEKPICEISFGHVLLNLFNTARRFNMEVQPQLVLLQKTLLYVEGLGRQLYPQLDLWDTAKPFLEDWMSRQVGPQAIVEAVKSKAPFWAEKLPELPELLYDSLRQGKAMNQRMDKLYENFMESRRNQGQARFHFGIGATLVVCSAILFSNQIETYPAVSAAMGITFWLLGWRACRK</sequence>
<dbReference type="EMBL" id="LVHF01000010">
    <property type="protein sequence ID" value="OAN19229.1"/>
    <property type="molecule type" value="Genomic_DNA"/>
</dbReference>
<keyword evidence="8 13" id="KW-0547">Nucleotide-binding</keyword>
<evidence type="ECO:0000256" key="5">
    <source>
        <dbReference type="ARBA" id="ARBA00022679"/>
    </source>
</evidence>
<keyword evidence="3 13" id="KW-1003">Cell membrane</keyword>
<comment type="pathway">
    <text evidence="1 13">Cofactor biosynthesis; ubiquinone biosynthesis [regulation].</text>
</comment>
<evidence type="ECO:0000256" key="3">
    <source>
        <dbReference type="ARBA" id="ARBA00022475"/>
    </source>
</evidence>
<evidence type="ECO:0000256" key="8">
    <source>
        <dbReference type="ARBA" id="ARBA00022741"/>
    </source>
</evidence>
<feature type="active site" description="Proton acceptor" evidence="13">
    <location>
        <position position="287"/>
    </location>
</feature>
<keyword evidence="4" id="KW-0997">Cell inner membrane</keyword>
<dbReference type="GO" id="GO:0005524">
    <property type="term" value="F:ATP binding"/>
    <property type="evidence" value="ECO:0007669"/>
    <property type="project" value="UniProtKB-KW"/>
</dbReference>
<evidence type="ECO:0000259" key="14">
    <source>
        <dbReference type="Pfam" id="PF03109"/>
    </source>
</evidence>
<feature type="binding site" evidence="13">
    <location>
        <position position="152"/>
    </location>
    <ligand>
        <name>ATP</name>
        <dbReference type="ChEBI" id="CHEBI:30616"/>
    </ligand>
</feature>
<dbReference type="UniPathway" id="UPA00232"/>
<keyword evidence="10 13" id="KW-0067">ATP-binding</keyword>
<dbReference type="PANTHER" id="PTHR10566:SF113">
    <property type="entry name" value="PROTEIN ACTIVITY OF BC1 COMPLEX KINASE 7, CHLOROPLASTIC"/>
    <property type="match status" value="1"/>
</dbReference>
<dbReference type="SUPFAM" id="SSF56112">
    <property type="entry name" value="Protein kinase-like (PK-like)"/>
    <property type="match status" value="1"/>
</dbReference>
<dbReference type="OrthoDB" id="9795390at2"/>
<dbReference type="GO" id="GO:0004672">
    <property type="term" value="F:protein kinase activity"/>
    <property type="evidence" value="ECO:0007669"/>
    <property type="project" value="UniProtKB-UniRule"/>
</dbReference>
<keyword evidence="9 13" id="KW-0418">Kinase</keyword>
<name>A0A178KPC0_9GAMM</name>
<evidence type="ECO:0000313" key="16">
    <source>
        <dbReference type="Proteomes" id="UP000078503"/>
    </source>
</evidence>
<evidence type="ECO:0000256" key="6">
    <source>
        <dbReference type="ARBA" id="ARBA00022688"/>
    </source>
</evidence>
<dbReference type="EC" id="2.7.-.-" evidence="13"/>
<protein>
    <recommendedName>
        <fullName evidence="13">Probable protein kinase UbiB</fullName>
        <ecNumber evidence="13">2.7.-.-</ecNumber>
    </recommendedName>
    <alternativeName>
        <fullName evidence="13">Ubiquinone biosynthesis protein UbiB</fullName>
    </alternativeName>
</protein>
<evidence type="ECO:0000256" key="12">
    <source>
        <dbReference type="ARBA" id="ARBA00023136"/>
    </source>
</evidence>
<comment type="similarity">
    <text evidence="2">Belongs to the protein kinase superfamily. ADCK protein kinase family.</text>
</comment>
<dbReference type="CDD" id="cd13972">
    <property type="entry name" value="UbiB"/>
    <property type="match status" value="1"/>
</dbReference>
<evidence type="ECO:0000256" key="10">
    <source>
        <dbReference type="ARBA" id="ARBA00022840"/>
    </source>
</evidence>
<dbReference type="GO" id="GO:0006744">
    <property type="term" value="P:ubiquinone biosynthetic process"/>
    <property type="evidence" value="ECO:0007669"/>
    <property type="project" value="UniProtKB-UniPathway"/>
</dbReference>
<keyword evidence="15" id="KW-0830">Ubiquinone</keyword>
<dbReference type="InterPro" id="IPR011009">
    <property type="entry name" value="Kinase-like_dom_sf"/>
</dbReference>
<dbReference type="GO" id="GO:0005886">
    <property type="term" value="C:plasma membrane"/>
    <property type="evidence" value="ECO:0007669"/>
    <property type="project" value="UniProtKB-UniRule"/>
</dbReference>
<feature type="domain" description="ABC1 atypical kinase-like" evidence="14">
    <location>
        <begin position="93"/>
        <end position="343"/>
    </location>
</feature>
<accession>A0A178KPC0</accession>
<keyword evidence="16" id="KW-1185">Reference proteome</keyword>
<evidence type="ECO:0000256" key="1">
    <source>
        <dbReference type="ARBA" id="ARBA00005020"/>
    </source>
</evidence>